<keyword evidence="5 6" id="KW-0119">Carbohydrate metabolism</keyword>
<accession>A0A7R9M7U9</accession>
<organism evidence="9">
    <name type="scientific">Oppiella nova</name>
    <dbReference type="NCBI Taxonomy" id="334625"/>
    <lineage>
        <taxon>Eukaryota</taxon>
        <taxon>Metazoa</taxon>
        <taxon>Ecdysozoa</taxon>
        <taxon>Arthropoda</taxon>
        <taxon>Chelicerata</taxon>
        <taxon>Arachnida</taxon>
        <taxon>Acari</taxon>
        <taxon>Acariformes</taxon>
        <taxon>Sarcoptiformes</taxon>
        <taxon>Oribatida</taxon>
        <taxon>Brachypylina</taxon>
        <taxon>Oppioidea</taxon>
        <taxon>Oppiidae</taxon>
        <taxon>Oppiella</taxon>
    </lineage>
</organism>
<dbReference type="PANTHER" id="PTHR10749">
    <property type="entry name" value="PHOSPHORYLASE B KINASE REGULATORY SUBUNIT"/>
    <property type="match status" value="1"/>
</dbReference>
<keyword evidence="6" id="KW-1003">Cell membrane</keyword>
<dbReference type="PANTHER" id="PTHR10749:SF8">
    <property type="entry name" value="PHOSPHORYLASE B KINASE REGULATORY SUBUNIT BETA"/>
    <property type="match status" value="1"/>
</dbReference>
<keyword evidence="6" id="KW-0449">Lipoprotein</keyword>
<dbReference type="UniPathway" id="UPA00163"/>
<dbReference type="InterPro" id="IPR008928">
    <property type="entry name" value="6-hairpin_glycosidase_sf"/>
</dbReference>
<gene>
    <name evidence="9" type="ORF">ONB1V03_LOCUS11879</name>
</gene>
<name>A0A7R9M7U9_9ACAR</name>
<dbReference type="GO" id="GO:0005977">
    <property type="term" value="P:glycogen metabolic process"/>
    <property type="evidence" value="ECO:0007669"/>
    <property type="project" value="UniProtKB-UniPathway"/>
</dbReference>
<dbReference type="Pfam" id="PF00723">
    <property type="entry name" value="Glyco_hydro_15"/>
    <property type="match status" value="1"/>
</dbReference>
<dbReference type="GO" id="GO:0005516">
    <property type="term" value="F:calmodulin binding"/>
    <property type="evidence" value="ECO:0007669"/>
    <property type="project" value="UniProtKB-KW"/>
</dbReference>
<dbReference type="Pfam" id="PF19292">
    <property type="entry name" value="KPBB_C"/>
    <property type="match status" value="1"/>
</dbReference>
<dbReference type="EMBL" id="OC924003">
    <property type="protein sequence ID" value="CAD7655235.1"/>
    <property type="molecule type" value="Genomic_DNA"/>
</dbReference>
<evidence type="ECO:0000256" key="2">
    <source>
        <dbReference type="ARBA" id="ARBA00007128"/>
    </source>
</evidence>
<proteinExistence type="inferred from homology"/>
<protein>
    <recommendedName>
        <fullName evidence="6">Phosphorylase b kinase regulatory subunit</fullName>
    </recommendedName>
</protein>
<evidence type="ECO:0000256" key="5">
    <source>
        <dbReference type="ARBA" id="ARBA00023277"/>
    </source>
</evidence>
<dbReference type="GO" id="GO:0005964">
    <property type="term" value="C:phosphorylase kinase complex"/>
    <property type="evidence" value="ECO:0007669"/>
    <property type="project" value="TreeGrafter"/>
</dbReference>
<comment type="pathway">
    <text evidence="1 6">Glycan biosynthesis; glycogen metabolism.</text>
</comment>
<dbReference type="InterPro" id="IPR011613">
    <property type="entry name" value="GH15-like"/>
</dbReference>
<keyword evidence="6" id="KW-0472">Membrane</keyword>
<evidence type="ECO:0000313" key="9">
    <source>
        <dbReference type="EMBL" id="CAD7655235.1"/>
    </source>
</evidence>
<evidence type="ECO:0000313" key="10">
    <source>
        <dbReference type="Proteomes" id="UP000728032"/>
    </source>
</evidence>
<evidence type="ECO:0000256" key="6">
    <source>
        <dbReference type="RuleBase" id="RU364123"/>
    </source>
</evidence>
<evidence type="ECO:0000256" key="3">
    <source>
        <dbReference type="ARBA" id="ARBA00022600"/>
    </source>
</evidence>
<dbReference type="InterPro" id="IPR045583">
    <property type="entry name" value="KPBA/B_C"/>
</dbReference>
<dbReference type="GO" id="GO:0005886">
    <property type="term" value="C:plasma membrane"/>
    <property type="evidence" value="ECO:0007669"/>
    <property type="project" value="UniProtKB-SubCell"/>
</dbReference>
<comment type="subcellular location">
    <subcellularLocation>
        <location evidence="6">Cell membrane</location>
        <topology evidence="6">Lipid-anchor</topology>
        <orientation evidence="6">Cytoplasmic side</orientation>
    </subcellularLocation>
</comment>
<evidence type="ECO:0000256" key="1">
    <source>
        <dbReference type="ARBA" id="ARBA00005131"/>
    </source>
</evidence>
<feature type="domain" description="GH15-like" evidence="7">
    <location>
        <begin position="30"/>
        <end position="863"/>
    </location>
</feature>
<dbReference type="Proteomes" id="UP000728032">
    <property type="component" value="Unassembled WGS sequence"/>
</dbReference>
<sequence>MYPKPKVSTSLDTELAEALKTNDYSDCIRRLDQYYGQVKRQLLRYQSPTTGLFPRVSCHTNEAHIRDSLYICSAIWALFQAYTKRIDDDRGKGHELGQSTVKCMRGILFVWMRQSKDKVEPFKTNQCPKHALHSKVNLNTGLSLNDDTYGHLQIDVVSLYLLFLVQMITSGLQIIYTMDEVQFVQNLVYYVERAYRTPDFGMWERGSKYNTGTPEINASSIGMAKSALEAVNGCNLFGEKGAAWSVIYVDIDAHSRNRSIFETLLPRESSSKNTDSSLLPTISWPSFATHDTFLYTTTKEKIIKHLKTPYGFKRFIRDGYGTVLEKREHIYQNEETKHFENIECVWPLFCCFLVIDGVFKNIESQTKYYKDLLFNQLLRRDPNTGDYLIPKYYYVPPEYIDAEKADPGSTPRIASQEGSDSSVMYLMGQAVLIITQLLTEGLLQTVELDPIRRFMPSYDRTRKIGRYSVFQGTASDLVVQVVLIAESMRLQAMMATYGIQTQTPLEVEPVQIWPPSQLVRIYELLGINRKLGLKGRPARPIGALGTSKLYRIFGQTVLCYPLTFELSDFYLSHDMALLIDDIKNELHFVGKYWRMSGRPTVCILIREEHLRDVNFKEMLDLLVEFKKGYLQSGLKIKTGRLQNLISSSCFEHLDFLHLYPSEALPKLESFRQLEHTMGIGYQSLTDIPKALVYSESTDVDFKTLYEHRPTWPDIMDALRTCDTLHAQSQLLAILYTREGHNFALPDGTTVSERLERLLRQAGALRHWSVVRYCSSILQKLVDSISPYITQILVSGKQITVGTYGHKEVAIDHPRTPKEIRQLLYQVISEPYGVVLQQEIILYVGRLISTTPHLFDGIVKIRVGSFVEAMKYYLSFKNEKQTKLESLAPSQVRRVLYKVLTDTDLEPRERRLIEGSLGRVPQHFYDKVWVVLGRTHAGLTVAGQHMASGPTITMMSQNELNFMTKVENFLCQISAPEYRQIVVELIKGAVNRYNTDREEMIGINEFYSESKNQTSAYMARTVLDSLLHHSAPDCKIS</sequence>
<evidence type="ECO:0000256" key="4">
    <source>
        <dbReference type="ARBA" id="ARBA00022860"/>
    </source>
</evidence>
<comment type="function">
    <text evidence="6">Phosphorylase b kinase catalyzes the phosphorylation of serine in certain substrates, including troponin I.</text>
</comment>
<feature type="domain" description="Phosphorylase b kinase regulatory subunit alpha/beta C-terminal" evidence="8">
    <location>
        <begin position="906"/>
        <end position="986"/>
    </location>
</feature>
<dbReference type="SUPFAM" id="SSF48208">
    <property type="entry name" value="Six-hairpin glycosidases"/>
    <property type="match status" value="1"/>
</dbReference>
<comment type="similarity">
    <text evidence="2 6">Belongs to the phosphorylase b kinase regulatory chain family.</text>
</comment>
<keyword evidence="10" id="KW-1185">Reference proteome</keyword>
<evidence type="ECO:0000259" key="8">
    <source>
        <dbReference type="Pfam" id="PF19292"/>
    </source>
</evidence>
<keyword evidence="4 6" id="KW-0112">Calmodulin-binding</keyword>
<dbReference type="OrthoDB" id="5971574at2759"/>
<keyword evidence="6" id="KW-0636">Prenylation</keyword>
<reference evidence="9" key="1">
    <citation type="submission" date="2020-11" db="EMBL/GenBank/DDBJ databases">
        <authorList>
            <person name="Tran Van P."/>
        </authorList>
    </citation>
    <scope>NUCLEOTIDE SEQUENCE</scope>
</reference>
<evidence type="ECO:0000259" key="7">
    <source>
        <dbReference type="Pfam" id="PF00723"/>
    </source>
</evidence>
<dbReference type="EMBL" id="CAJPVJ010009178">
    <property type="protein sequence ID" value="CAG2172422.1"/>
    <property type="molecule type" value="Genomic_DNA"/>
</dbReference>
<dbReference type="AlphaFoldDB" id="A0A7R9M7U9"/>
<dbReference type="InterPro" id="IPR008734">
    <property type="entry name" value="PHK_A/B_su"/>
</dbReference>
<keyword evidence="3 6" id="KW-0321">Glycogen metabolism</keyword>